<reference evidence="2 3" key="1">
    <citation type="submission" date="2018-02" db="EMBL/GenBank/DDBJ databases">
        <title>Comparative genomes isolates from brazilian mangrove.</title>
        <authorList>
            <person name="Araujo J.E."/>
            <person name="Taketani R.G."/>
            <person name="Silva M.C.P."/>
            <person name="Loureco M.V."/>
            <person name="Andreote F.D."/>
        </authorList>
    </citation>
    <scope>NUCLEOTIDE SEQUENCE [LARGE SCALE GENOMIC DNA]</scope>
    <source>
        <strain evidence="2 3">HEX-2 MGV</strain>
    </source>
</reference>
<organism evidence="2 3">
    <name type="scientific">Blastopirellula marina</name>
    <dbReference type="NCBI Taxonomy" id="124"/>
    <lineage>
        <taxon>Bacteria</taxon>
        <taxon>Pseudomonadati</taxon>
        <taxon>Planctomycetota</taxon>
        <taxon>Planctomycetia</taxon>
        <taxon>Pirellulales</taxon>
        <taxon>Pirellulaceae</taxon>
        <taxon>Blastopirellula</taxon>
    </lineage>
</organism>
<dbReference type="InterPro" id="IPR002156">
    <property type="entry name" value="RNaseH_domain"/>
</dbReference>
<dbReference type="EMBL" id="PUIA01000094">
    <property type="protein sequence ID" value="PQO25130.1"/>
    <property type="molecule type" value="Genomic_DNA"/>
</dbReference>
<protein>
    <recommendedName>
        <fullName evidence="1">RNase H type-1 domain-containing protein</fullName>
    </recommendedName>
</protein>
<dbReference type="SUPFAM" id="SSF53098">
    <property type="entry name" value="Ribonuclease H-like"/>
    <property type="match status" value="1"/>
</dbReference>
<evidence type="ECO:0000259" key="1">
    <source>
        <dbReference type="Pfam" id="PF00075"/>
    </source>
</evidence>
<dbReference type="Pfam" id="PF00075">
    <property type="entry name" value="RNase_H"/>
    <property type="match status" value="1"/>
</dbReference>
<dbReference type="Gene3D" id="3.30.420.10">
    <property type="entry name" value="Ribonuclease H-like superfamily/Ribonuclease H"/>
    <property type="match status" value="1"/>
</dbReference>
<dbReference type="AlphaFoldDB" id="A0A2S8EYY1"/>
<dbReference type="GO" id="GO:0004523">
    <property type="term" value="F:RNA-DNA hybrid ribonuclease activity"/>
    <property type="evidence" value="ECO:0007669"/>
    <property type="project" value="InterPro"/>
</dbReference>
<evidence type="ECO:0000313" key="2">
    <source>
        <dbReference type="EMBL" id="PQO25130.1"/>
    </source>
</evidence>
<evidence type="ECO:0000313" key="3">
    <source>
        <dbReference type="Proteomes" id="UP000240009"/>
    </source>
</evidence>
<dbReference type="OrthoDB" id="277546at2"/>
<accession>A0A2S8EYY1</accession>
<dbReference type="Proteomes" id="UP000240009">
    <property type="component" value="Unassembled WGS sequence"/>
</dbReference>
<gene>
    <name evidence="2" type="ORF">C5Y96_26900</name>
</gene>
<sequence length="174" mass="19847">MRESTPQYLLATGSRSDIEGGRWQFILRSSDRRFEIAESDFEVNHFGDRVALLAVVRGLEAIPEPSRVILLTPSRYILNGIRHGLCAWEDQDFKIERLGRRVAVRNHDLWSRVAHAQQFHRISAKYCRSSLTESEVDQQWPARTSLVDDIQLALRSAQQEIDTKAALNSLATCA</sequence>
<dbReference type="GO" id="GO:0003676">
    <property type="term" value="F:nucleic acid binding"/>
    <property type="evidence" value="ECO:0007669"/>
    <property type="project" value="InterPro"/>
</dbReference>
<dbReference type="InterPro" id="IPR012337">
    <property type="entry name" value="RNaseH-like_sf"/>
</dbReference>
<comment type="caution">
    <text evidence="2">The sequence shown here is derived from an EMBL/GenBank/DDBJ whole genome shotgun (WGS) entry which is preliminary data.</text>
</comment>
<dbReference type="RefSeq" id="WP_105359820.1">
    <property type="nucleotide sequence ID" value="NZ_PUIA01000094.1"/>
</dbReference>
<dbReference type="InterPro" id="IPR036397">
    <property type="entry name" value="RNaseH_sf"/>
</dbReference>
<name>A0A2S8EYY1_9BACT</name>
<proteinExistence type="predicted"/>
<feature type="domain" description="RNase H type-1" evidence="1">
    <location>
        <begin position="21"/>
        <end position="128"/>
    </location>
</feature>